<accession>A0A9Y2N214</accession>
<keyword evidence="2" id="KW-1185">Reference proteome</keyword>
<evidence type="ECO:0000313" key="1">
    <source>
        <dbReference type="EMBL" id="WIX83562.1"/>
    </source>
</evidence>
<dbReference type="KEGG" id="acab:QRX50_23800"/>
<dbReference type="AlphaFoldDB" id="A0A9Y2N214"/>
<dbReference type="RefSeq" id="WP_285974111.1">
    <property type="nucleotide sequence ID" value="NZ_CP127294.1"/>
</dbReference>
<sequence length="43" mass="4705">MADTIEQENPPLRVTAGVSAAKILAARKTAPEAEVFFPYDISW</sequence>
<gene>
    <name evidence="1" type="ORF">QRX50_23800</name>
</gene>
<dbReference type="Proteomes" id="UP001236014">
    <property type="component" value="Chromosome"/>
</dbReference>
<protein>
    <submittedName>
        <fullName evidence="1">Uncharacterized protein</fullName>
    </submittedName>
</protein>
<organism evidence="1 2">
    <name type="scientific">Amycolatopsis carbonis</name>
    <dbReference type="NCBI Taxonomy" id="715471"/>
    <lineage>
        <taxon>Bacteria</taxon>
        <taxon>Bacillati</taxon>
        <taxon>Actinomycetota</taxon>
        <taxon>Actinomycetes</taxon>
        <taxon>Pseudonocardiales</taxon>
        <taxon>Pseudonocardiaceae</taxon>
        <taxon>Amycolatopsis</taxon>
    </lineage>
</organism>
<reference evidence="1 2" key="1">
    <citation type="submission" date="2023-06" db="EMBL/GenBank/DDBJ databases">
        <authorList>
            <person name="Oyuntsetseg B."/>
            <person name="Kim S.B."/>
        </authorList>
    </citation>
    <scope>NUCLEOTIDE SEQUENCE [LARGE SCALE GENOMIC DNA]</scope>
    <source>
        <strain evidence="1 2">2-15</strain>
    </source>
</reference>
<name>A0A9Y2N214_9PSEU</name>
<evidence type="ECO:0000313" key="2">
    <source>
        <dbReference type="Proteomes" id="UP001236014"/>
    </source>
</evidence>
<dbReference type="EMBL" id="CP127294">
    <property type="protein sequence ID" value="WIX83562.1"/>
    <property type="molecule type" value="Genomic_DNA"/>
</dbReference>
<proteinExistence type="predicted"/>